<evidence type="ECO:0000313" key="2">
    <source>
        <dbReference type="Proteomes" id="UP000032900"/>
    </source>
</evidence>
<dbReference type="RefSeq" id="WP_062124748.1">
    <property type="nucleotide sequence ID" value="NZ_BAZW01000017.1"/>
</dbReference>
<accession>A0A0E9LWU5</accession>
<dbReference type="Proteomes" id="UP000032900">
    <property type="component" value="Unassembled WGS sequence"/>
</dbReference>
<gene>
    <name evidence="1" type="ORF">JCM15548_12275</name>
</gene>
<evidence type="ECO:0008006" key="3">
    <source>
        <dbReference type="Google" id="ProtNLM"/>
    </source>
</evidence>
<sequence>MWIILLSIVAALVLTYIGSQFFGSKKDSNGQALAETKNIADADCCGAHEVCDKETLLSASDEIVYYQDEELDQFQGTPSNGYNPQQIESFREVLYTMRDDEVAGWLRSLQLRNINPPNAIREEALMIVSDVRDIIRGSKQFA</sequence>
<proteinExistence type="predicted"/>
<dbReference type="STRING" id="1236989.JCM15548_12275"/>
<comment type="caution">
    <text evidence="1">The sequence shown here is derived from an EMBL/GenBank/DDBJ whole genome shotgun (WGS) entry which is preliminary data.</text>
</comment>
<organism evidence="1 2">
    <name type="scientific">Geofilum rubicundum JCM 15548</name>
    <dbReference type="NCBI Taxonomy" id="1236989"/>
    <lineage>
        <taxon>Bacteria</taxon>
        <taxon>Pseudomonadati</taxon>
        <taxon>Bacteroidota</taxon>
        <taxon>Bacteroidia</taxon>
        <taxon>Marinilabiliales</taxon>
        <taxon>Marinilabiliaceae</taxon>
        <taxon>Geofilum</taxon>
    </lineage>
</organism>
<keyword evidence="2" id="KW-1185">Reference proteome</keyword>
<dbReference type="EMBL" id="BAZW01000017">
    <property type="protein sequence ID" value="GAO30032.1"/>
    <property type="molecule type" value="Genomic_DNA"/>
</dbReference>
<dbReference type="OrthoDB" id="1097760at2"/>
<name>A0A0E9LWU5_9BACT</name>
<protein>
    <recommendedName>
        <fullName evidence="3">Phospholipase</fullName>
    </recommendedName>
</protein>
<reference evidence="1 2" key="1">
    <citation type="journal article" date="2015" name="Microbes Environ.">
        <title>Distribution and evolution of nitrogen fixation genes in the phylum bacteroidetes.</title>
        <authorList>
            <person name="Inoue J."/>
            <person name="Oshima K."/>
            <person name="Suda W."/>
            <person name="Sakamoto M."/>
            <person name="Iino T."/>
            <person name="Noda S."/>
            <person name="Hongoh Y."/>
            <person name="Hattori M."/>
            <person name="Ohkuma M."/>
        </authorList>
    </citation>
    <scope>NUCLEOTIDE SEQUENCE [LARGE SCALE GENOMIC DNA]</scope>
    <source>
        <strain evidence="1">JCM 15548</strain>
    </source>
</reference>
<dbReference type="AlphaFoldDB" id="A0A0E9LWU5"/>
<evidence type="ECO:0000313" key="1">
    <source>
        <dbReference type="EMBL" id="GAO30032.1"/>
    </source>
</evidence>